<keyword evidence="2" id="KW-1185">Reference proteome</keyword>
<proteinExistence type="predicted"/>
<organism evidence="1 2">
    <name type="scientific">Nostoc piscinale CENA21</name>
    <dbReference type="NCBI Taxonomy" id="224013"/>
    <lineage>
        <taxon>Bacteria</taxon>
        <taxon>Bacillati</taxon>
        <taxon>Cyanobacteriota</taxon>
        <taxon>Cyanophyceae</taxon>
        <taxon>Nostocales</taxon>
        <taxon>Nostocaceae</taxon>
        <taxon>Nostoc</taxon>
    </lineage>
</organism>
<dbReference type="EMBL" id="CP012036">
    <property type="protein sequence ID" value="ALF53256.1"/>
    <property type="molecule type" value="Genomic_DNA"/>
</dbReference>
<dbReference type="KEGG" id="npz:ACX27_11050"/>
<dbReference type="AlphaFoldDB" id="A0A0M4TUG2"/>
<sequence length="84" mass="10114">MIKPVRICNREKKDTSPLIHEWRKIKYLKPDGKTTQFQYIFILLSMKISLFLLKQSEKPNFTNIEFRSQPTRNQKRLEFAQSVV</sequence>
<reference evidence="1 2" key="2">
    <citation type="journal article" date="2016" name="Genome Announc.">
        <title>Draft Genome Sequence of the N2-Fixing Cyanobacterium Nostoc piscinale CENA21, Isolated from the Brazilian Amazon Floodplain.</title>
        <authorList>
            <person name="Leao T."/>
            <person name="Guimaraes P.I."/>
            <person name="de Melo A.G."/>
            <person name="Ramos R.T."/>
            <person name="Leao P.N."/>
            <person name="Silva A."/>
            <person name="Fiore M.F."/>
            <person name="Schneider M.P."/>
        </authorList>
    </citation>
    <scope>NUCLEOTIDE SEQUENCE [LARGE SCALE GENOMIC DNA]</scope>
    <source>
        <strain evidence="1 2">CENA21</strain>
    </source>
</reference>
<evidence type="ECO:0000313" key="2">
    <source>
        <dbReference type="Proteomes" id="UP000062645"/>
    </source>
</evidence>
<dbReference type="Proteomes" id="UP000062645">
    <property type="component" value="Chromosome"/>
</dbReference>
<reference evidence="2" key="1">
    <citation type="submission" date="2015-07" db="EMBL/GenBank/DDBJ databases">
        <title>Genome Of Nitrogen-Fixing Cyanobacterium Nostoc piscinale CENA21 From Solimoes/Amazon River Floodplain Sediments And Comparative Genomics To Uncover Biosynthetic Natural Products Potential.</title>
        <authorList>
            <person name="Leao T.F."/>
            <person name="Leao P.N."/>
            <person name="Guimaraes P.I."/>
            <person name="de Melo A.G.C."/>
            <person name="Ramos R.T.J."/>
            <person name="Silva A."/>
            <person name="Fiore M.F."/>
            <person name="Schneider M.P.C."/>
        </authorList>
    </citation>
    <scope>NUCLEOTIDE SEQUENCE [LARGE SCALE GENOMIC DNA]</scope>
    <source>
        <strain evidence="2">CENA21</strain>
    </source>
</reference>
<gene>
    <name evidence="1" type="ORF">ACX27_11050</name>
</gene>
<protein>
    <submittedName>
        <fullName evidence="1">Uncharacterized protein</fullName>
    </submittedName>
</protein>
<dbReference type="PATRIC" id="fig|224013.5.peg.2672"/>
<evidence type="ECO:0000313" key="1">
    <source>
        <dbReference type="EMBL" id="ALF53256.1"/>
    </source>
</evidence>
<name>A0A0M4TUG2_9NOSO</name>
<accession>A0A0M4TUG2</accession>